<comment type="caution">
    <text evidence="2">The sequence shown here is derived from an EMBL/GenBank/DDBJ whole genome shotgun (WGS) entry which is preliminary data.</text>
</comment>
<proteinExistence type="predicted"/>
<organism evidence="2 3">
    <name type="scientific">Sphingobium jiangsuense</name>
    <dbReference type="NCBI Taxonomy" id="870476"/>
    <lineage>
        <taxon>Bacteria</taxon>
        <taxon>Pseudomonadati</taxon>
        <taxon>Pseudomonadota</taxon>
        <taxon>Alphaproteobacteria</taxon>
        <taxon>Sphingomonadales</taxon>
        <taxon>Sphingomonadaceae</taxon>
        <taxon>Sphingobium</taxon>
    </lineage>
</organism>
<protein>
    <recommendedName>
        <fullName evidence="4">Secreted protein</fullName>
    </recommendedName>
</protein>
<keyword evidence="1" id="KW-0732">Signal</keyword>
<dbReference type="EMBL" id="JACIDT010000003">
    <property type="protein sequence ID" value="MBB3925331.1"/>
    <property type="molecule type" value="Genomic_DNA"/>
</dbReference>
<name>A0A7W6FNR0_9SPHN</name>
<evidence type="ECO:0000313" key="2">
    <source>
        <dbReference type="EMBL" id="MBB3925331.1"/>
    </source>
</evidence>
<feature type="signal peptide" evidence="1">
    <location>
        <begin position="1"/>
        <end position="17"/>
    </location>
</feature>
<feature type="chain" id="PRO_5030558397" description="Secreted protein" evidence="1">
    <location>
        <begin position="18"/>
        <end position="128"/>
    </location>
</feature>
<accession>A0A7W6FNR0</accession>
<dbReference type="AlphaFoldDB" id="A0A7W6FNR0"/>
<evidence type="ECO:0000256" key="1">
    <source>
        <dbReference type="SAM" id="SignalP"/>
    </source>
</evidence>
<evidence type="ECO:0008006" key="4">
    <source>
        <dbReference type="Google" id="ProtNLM"/>
    </source>
</evidence>
<reference evidence="2 3" key="1">
    <citation type="submission" date="2020-08" db="EMBL/GenBank/DDBJ databases">
        <title>Genomic Encyclopedia of Type Strains, Phase IV (KMG-IV): sequencing the most valuable type-strain genomes for metagenomic binning, comparative biology and taxonomic classification.</title>
        <authorList>
            <person name="Goeker M."/>
        </authorList>
    </citation>
    <scope>NUCLEOTIDE SEQUENCE [LARGE SCALE GENOMIC DNA]</scope>
    <source>
        <strain evidence="2 3">DSM 26189</strain>
    </source>
</reference>
<gene>
    <name evidence="2" type="ORF">GGR43_001044</name>
</gene>
<dbReference type="Proteomes" id="UP000571950">
    <property type="component" value="Unassembled WGS sequence"/>
</dbReference>
<keyword evidence="3" id="KW-1185">Reference proteome</keyword>
<sequence length="128" mass="13204">MVPKLLLLSVASLPAFAATAAAAPDLIPIRQGIYVPAAAACKGASRATMVNYWGGDSSIGNGMATCTIRKMIARKGNSYTFTDICTDIISGDKIEGGPITLTVLGPAAFRMETGGEATAYKYCGPTPQ</sequence>
<evidence type="ECO:0000313" key="3">
    <source>
        <dbReference type="Proteomes" id="UP000571950"/>
    </source>
</evidence>
<dbReference type="RefSeq" id="WP_188070904.1">
    <property type="nucleotide sequence ID" value="NZ_BSPS01000009.1"/>
</dbReference>